<evidence type="ECO:0008006" key="4">
    <source>
        <dbReference type="Google" id="ProtNLM"/>
    </source>
</evidence>
<dbReference type="RefSeq" id="WP_171323356.1">
    <property type="nucleotide sequence ID" value="NZ_JABFBC010000001.1"/>
</dbReference>
<evidence type="ECO:0000313" key="2">
    <source>
        <dbReference type="EMBL" id="NNU79965.1"/>
    </source>
</evidence>
<proteinExistence type="predicted"/>
<dbReference type="EMBL" id="JABFBC010000001">
    <property type="protein sequence ID" value="NNU79965.1"/>
    <property type="molecule type" value="Genomic_DNA"/>
</dbReference>
<protein>
    <recommendedName>
        <fullName evidence="4">Type IV pilus biogenesis protein PilP</fullName>
    </recommendedName>
</protein>
<evidence type="ECO:0000256" key="1">
    <source>
        <dbReference type="SAM" id="MobiDB-lite"/>
    </source>
</evidence>
<dbReference type="AlphaFoldDB" id="A0A849L144"/>
<comment type="caution">
    <text evidence="2">The sequence shown here is derived from an EMBL/GenBank/DDBJ whole genome shotgun (WGS) entry which is preliminary data.</text>
</comment>
<dbReference type="Proteomes" id="UP000572377">
    <property type="component" value="Unassembled WGS sequence"/>
</dbReference>
<keyword evidence="3" id="KW-1185">Reference proteome</keyword>
<feature type="region of interest" description="Disordered" evidence="1">
    <location>
        <begin position="335"/>
        <end position="390"/>
    </location>
</feature>
<name>A0A849L144_9RHOB</name>
<feature type="compositionally biased region" description="Low complexity" evidence="1">
    <location>
        <begin position="347"/>
        <end position="378"/>
    </location>
</feature>
<sequence>MTSDPGFSGFALHLSPDGITLHGTRGHGDWTALARVPVNPETIHGDLRRMRLEAARGRRGALPVEVWLPEEEVAIRAIDSGDVAPVPAMIAHAFRDAAPRGAADLVLDAPGVQLGGVHVMAGVRRTVLEDAMQFLAPHGFAATGFTLAASPEGLDHTPWFPPPGAEQARPRWRISWPWKGFGAAGIAVAMAAVLLSAAPAMARLPGAENDAHRTAGAEALAGAVRIAQLTTAPRPLPRSPIDAVPPAALAPERTAAPVAAAAPDGSVRVIPARPDTVPPLRPVASVASSVPELAAQANADLAASANALTRSDRPLRRPATASVAAELEVAALEPSANALTRSDRPLARPAAAAAAPAPQAAPVTSVAPDPQSAPAQPAARRDSPPRIPTSASVAAAATVEDAIPLRQVVLVGVYGKTGSRSALVRLSSGRYQKVRPGDTVEGSEVAAISEDAIRLRRGGRDTVLVIPQ</sequence>
<organism evidence="2 3">
    <name type="scientific">Halovulum dunhuangense</name>
    <dbReference type="NCBI Taxonomy" id="1505036"/>
    <lineage>
        <taxon>Bacteria</taxon>
        <taxon>Pseudomonadati</taxon>
        <taxon>Pseudomonadota</taxon>
        <taxon>Alphaproteobacteria</taxon>
        <taxon>Rhodobacterales</taxon>
        <taxon>Paracoccaceae</taxon>
        <taxon>Halovulum</taxon>
    </lineage>
</organism>
<gene>
    <name evidence="2" type="ORF">HMH01_05880</name>
</gene>
<reference evidence="2 3" key="1">
    <citation type="submission" date="2020-05" db="EMBL/GenBank/DDBJ databases">
        <title>Gimesia benthica sp. nov., a novel planctomycete isolated from a deep-sea water sample of the Northwest Indian Ocean.</title>
        <authorList>
            <person name="Wang J."/>
            <person name="Ruan C."/>
            <person name="Song L."/>
            <person name="Zhu Y."/>
            <person name="Li A."/>
            <person name="Zheng X."/>
            <person name="Wang L."/>
            <person name="Lu Z."/>
            <person name="Huang Y."/>
            <person name="Du W."/>
            <person name="Zhou Y."/>
            <person name="Huang L."/>
            <person name="Dai X."/>
        </authorList>
    </citation>
    <scope>NUCLEOTIDE SEQUENCE [LARGE SCALE GENOMIC DNA]</scope>
    <source>
        <strain evidence="2 3">YYQ-30</strain>
    </source>
</reference>
<evidence type="ECO:0000313" key="3">
    <source>
        <dbReference type="Proteomes" id="UP000572377"/>
    </source>
</evidence>
<accession>A0A849L144</accession>